<sequence>MTTTQLPVDVLHIVANELAEQQDFSSLYRCAISGSYFAKAGAIQNLYRICNYSPVVGGGSETTSADGPVAVGEQESIVQRWAILWRSIVLSSLGQGKTLFPYCHFLRVLDLRDLLFLLDDDKFRGKIPDYFFAGDLAHLRILVNQPATRKGWRKPRLDFKQIILAVADAITRQAIKLEVLTEPVAPGLDLLSAGLIQWSPRLSNLQFLQIGDGVALGDEAVQDLLIQSCPHLTKLEIYRWMNDDKSDASLARFFRRLPANTLTSFQNESECGIGPETCLALSTHALSLTSLDLAVGNKGIPGLGGLKSCINLITLTLSDLDAPHHLEDTENDVLADMIEWFSACKNLKHLTLHNFPSAPKFLGPAFKAEKFMLDYLQISGSSTRQGVLFRLRDNAEFHLAIMRQTSLKTLLLACDTEGSASQETYLLCNAITNMRRLKKLNLARASDFFDESHIVQICQYLSDLEELVLDAYHVTDAVLPQLSNLIELKSVTFSGYTMFSFDGLNKYVERLQPGNTGLMIDIVNPIFESSMSEREQAVVRRNLKKQADGTLIYQVRDPADAYQPSDSDSD</sequence>
<dbReference type="GO" id="GO:0019005">
    <property type="term" value="C:SCF ubiquitin ligase complex"/>
    <property type="evidence" value="ECO:0007669"/>
    <property type="project" value="TreeGrafter"/>
</dbReference>
<dbReference type="AlphaFoldDB" id="A0A9P4ISH0"/>
<reference evidence="1" key="1">
    <citation type="journal article" date="2020" name="Stud. Mycol.">
        <title>101 Dothideomycetes genomes: a test case for predicting lifestyles and emergence of pathogens.</title>
        <authorList>
            <person name="Haridas S."/>
            <person name="Albert R."/>
            <person name="Binder M."/>
            <person name="Bloem J."/>
            <person name="Labutti K."/>
            <person name="Salamov A."/>
            <person name="Andreopoulos B."/>
            <person name="Baker S."/>
            <person name="Barry K."/>
            <person name="Bills G."/>
            <person name="Bluhm B."/>
            <person name="Cannon C."/>
            <person name="Castanera R."/>
            <person name="Culley D."/>
            <person name="Daum C."/>
            <person name="Ezra D."/>
            <person name="Gonzalez J."/>
            <person name="Henrissat B."/>
            <person name="Kuo A."/>
            <person name="Liang C."/>
            <person name="Lipzen A."/>
            <person name="Lutzoni F."/>
            <person name="Magnuson J."/>
            <person name="Mondo S."/>
            <person name="Nolan M."/>
            <person name="Ohm R."/>
            <person name="Pangilinan J."/>
            <person name="Park H.-J."/>
            <person name="Ramirez L."/>
            <person name="Alfaro M."/>
            <person name="Sun H."/>
            <person name="Tritt A."/>
            <person name="Yoshinaga Y."/>
            <person name="Zwiers L.-H."/>
            <person name="Turgeon B."/>
            <person name="Goodwin S."/>
            <person name="Spatafora J."/>
            <person name="Crous P."/>
            <person name="Grigoriev I."/>
        </authorList>
    </citation>
    <scope>NUCLEOTIDE SEQUENCE</scope>
    <source>
        <strain evidence="1">CBS 260.36</strain>
    </source>
</reference>
<name>A0A9P4ISH0_9PEZI</name>
<proteinExistence type="predicted"/>
<dbReference type="PANTHER" id="PTHR13318">
    <property type="entry name" value="PARTNER OF PAIRED, ISOFORM B-RELATED"/>
    <property type="match status" value="1"/>
</dbReference>
<dbReference type="GO" id="GO:0031146">
    <property type="term" value="P:SCF-dependent proteasomal ubiquitin-dependent protein catabolic process"/>
    <property type="evidence" value="ECO:0007669"/>
    <property type="project" value="TreeGrafter"/>
</dbReference>
<organism evidence="1 2">
    <name type="scientific">Myriangium duriaei CBS 260.36</name>
    <dbReference type="NCBI Taxonomy" id="1168546"/>
    <lineage>
        <taxon>Eukaryota</taxon>
        <taxon>Fungi</taxon>
        <taxon>Dikarya</taxon>
        <taxon>Ascomycota</taxon>
        <taxon>Pezizomycotina</taxon>
        <taxon>Dothideomycetes</taxon>
        <taxon>Dothideomycetidae</taxon>
        <taxon>Myriangiales</taxon>
        <taxon>Myriangiaceae</taxon>
        <taxon>Myriangium</taxon>
    </lineage>
</organism>
<gene>
    <name evidence="1" type="ORF">K461DRAFT_298445</name>
</gene>
<evidence type="ECO:0000313" key="1">
    <source>
        <dbReference type="EMBL" id="KAF2147834.1"/>
    </source>
</evidence>
<dbReference type="InterPro" id="IPR032675">
    <property type="entry name" value="LRR_dom_sf"/>
</dbReference>
<keyword evidence="2" id="KW-1185">Reference proteome</keyword>
<comment type="caution">
    <text evidence="1">The sequence shown here is derived from an EMBL/GenBank/DDBJ whole genome shotgun (WGS) entry which is preliminary data.</text>
</comment>
<dbReference type="OrthoDB" id="10028886at2759"/>
<dbReference type="Proteomes" id="UP000799439">
    <property type="component" value="Unassembled WGS sequence"/>
</dbReference>
<dbReference type="EMBL" id="ML996095">
    <property type="protein sequence ID" value="KAF2147834.1"/>
    <property type="molecule type" value="Genomic_DNA"/>
</dbReference>
<accession>A0A9P4ISH0</accession>
<protein>
    <submittedName>
        <fullName evidence="1">Uncharacterized protein</fullName>
    </submittedName>
</protein>
<evidence type="ECO:0000313" key="2">
    <source>
        <dbReference type="Proteomes" id="UP000799439"/>
    </source>
</evidence>
<dbReference type="Gene3D" id="3.80.10.10">
    <property type="entry name" value="Ribonuclease Inhibitor"/>
    <property type="match status" value="2"/>
</dbReference>
<dbReference type="SUPFAM" id="SSF52047">
    <property type="entry name" value="RNI-like"/>
    <property type="match status" value="1"/>
</dbReference>